<evidence type="ECO:0000313" key="6">
    <source>
        <dbReference type="Proteomes" id="UP000233469"/>
    </source>
</evidence>
<name>A0A2N1NVC2_9GLOM</name>
<feature type="domain" description="MYND-type" evidence="4">
    <location>
        <begin position="22"/>
        <end position="43"/>
    </location>
</feature>
<gene>
    <name evidence="5" type="ORF">RhiirC2_30987</name>
</gene>
<evidence type="ECO:0000256" key="1">
    <source>
        <dbReference type="ARBA" id="ARBA00022723"/>
    </source>
</evidence>
<dbReference type="InterPro" id="IPR002893">
    <property type="entry name" value="Znf_MYND"/>
</dbReference>
<keyword evidence="2" id="KW-0863">Zinc-finger</keyword>
<keyword evidence="3" id="KW-0862">Zinc</keyword>
<sequence length="84" mass="9817">MKYPNSYNLLGQLIQLPDLPTTKYCSRCQKRYYCSVFCQKKDYTKISNLLNRQVLKLVGIYLLGFGIRSAYGSCLIPSPFFLRY</sequence>
<dbReference type="GO" id="GO:0008270">
    <property type="term" value="F:zinc ion binding"/>
    <property type="evidence" value="ECO:0007669"/>
    <property type="project" value="UniProtKB-KW"/>
</dbReference>
<dbReference type="AlphaFoldDB" id="A0A2N1NVC2"/>
<accession>A0A2N1NVC2</accession>
<evidence type="ECO:0000313" key="5">
    <source>
        <dbReference type="EMBL" id="PKK77852.1"/>
    </source>
</evidence>
<dbReference type="SUPFAM" id="SSF144232">
    <property type="entry name" value="HIT/MYND zinc finger-like"/>
    <property type="match status" value="1"/>
</dbReference>
<keyword evidence="1" id="KW-0479">Metal-binding</keyword>
<dbReference type="VEuPathDB" id="FungiDB:FUN_000049"/>
<organism evidence="5 6">
    <name type="scientific">Rhizophagus irregularis</name>
    <dbReference type="NCBI Taxonomy" id="588596"/>
    <lineage>
        <taxon>Eukaryota</taxon>
        <taxon>Fungi</taxon>
        <taxon>Fungi incertae sedis</taxon>
        <taxon>Mucoromycota</taxon>
        <taxon>Glomeromycotina</taxon>
        <taxon>Glomeromycetes</taxon>
        <taxon>Glomerales</taxon>
        <taxon>Glomeraceae</taxon>
        <taxon>Rhizophagus</taxon>
    </lineage>
</organism>
<evidence type="ECO:0000256" key="3">
    <source>
        <dbReference type="ARBA" id="ARBA00022833"/>
    </source>
</evidence>
<dbReference type="EMBL" id="LLXL01000108">
    <property type="protein sequence ID" value="PKK77852.1"/>
    <property type="molecule type" value="Genomic_DNA"/>
</dbReference>
<dbReference type="Gene3D" id="6.10.140.2220">
    <property type="match status" value="1"/>
</dbReference>
<proteinExistence type="predicted"/>
<evidence type="ECO:0000259" key="4">
    <source>
        <dbReference type="Pfam" id="PF01753"/>
    </source>
</evidence>
<reference evidence="5 6" key="1">
    <citation type="submission" date="2016-04" db="EMBL/GenBank/DDBJ databases">
        <title>Genome analyses suggest a sexual origin of heterokaryosis in a supposedly ancient asexual fungus.</title>
        <authorList>
            <person name="Ropars J."/>
            <person name="Sedzielewska K."/>
            <person name="Noel J."/>
            <person name="Charron P."/>
            <person name="Farinelli L."/>
            <person name="Marton T."/>
            <person name="Kruger M."/>
            <person name="Pelin A."/>
            <person name="Brachmann A."/>
            <person name="Corradi N."/>
        </authorList>
    </citation>
    <scope>NUCLEOTIDE SEQUENCE [LARGE SCALE GENOMIC DNA]</scope>
    <source>
        <strain evidence="5 6">C2</strain>
    </source>
</reference>
<protein>
    <recommendedName>
        <fullName evidence="4">MYND-type domain-containing protein</fullName>
    </recommendedName>
</protein>
<comment type="caution">
    <text evidence="5">The sequence shown here is derived from an EMBL/GenBank/DDBJ whole genome shotgun (WGS) entry which is preliminary data.</text>
</comment>
<evidence type="ECO:0000256" key="2">
    <source>
        <dbReference type="ARBA" id="ARBA00022771"/>
    </source>
</evidence>
<dbReference type="Proteomes" id="UP000233469">
    <property type="component" value="Unassembled WGS sequence"/>
</dbReference>
<dbReference type="Pfam" id="PF01753">
    <property type="entry name" value="zf-MYND"/>
    <property type="match status" value="1"/>
</dbReference>
<reference evidence="5 6" key="2">
    <citation type="submission" date="2017-10" db="EMBL/GenBank/DDBJ databases">
        <title>Extensive intraspecific genome diversity in a model arbuscular mycorrhizal fungus.</title>
        <authorList>
            <person name="Chen E.C.H."/>
            <person name="Morin E."/>
            <person name="Baudet D."/>
            <person name="Noel J."/>
            <person name="Ndikumana S."/>
            <person name="Charron P."/>
            <person name="St-Onge C."/>
            <person name="Giorgi J."/>
            <person name="Grigoriev I.V."/>
            <person name="Roux C."/>
            <person name="Martin F.M."/>
            <person name="Corradi N."/>
        </authorList>
    </citation>
    <scope>NUCLEOTIDE SEQUENCE [LARGE SCALE GENOMIC DNA]</scope>
    <source>
        <strain evidence="5 6">C2</strain>
    </source>
</reference>